<name>A0ACB9LH15_9MYRT</name>
<accession>A0ACB9LH15</accession>
<dbReference type="EMBL" id="CM042890">
    <property type="protein sequence ID" value="KAI4310536.1"/>
    <property type="molecule type" value="Genomic_DNA"/>
</dbReference>
<organism evidence="1 2">
    <name type="scientific">Melastoma candidum</name>
    <dbReference type="NCBI Taxonomy" id="119954"/>
    <lineage>
        <taxon>Eukaryota</taxon>
        <taxon>Viridiplantae</taxon>
        <taxon>Streptophyta</taxon>
        <taxon>Embryophyta</taxon>
        <taxon>Tracheophyta</taxon>
        <taxon>Spermatophyta</taxon>
        <taxon>Magnoliopsida</taxon>
        <taxon>eudicotyledons</taxon>
        <taxon>Gunneridae</taxon>
        <taxon>Pentapetalae</taxon>
        <taxon>rosids</taxon>
        <taxon>malvids</taxon>
        <taxon>Myrtales</taxon>
        <taxon>Melastomataceae</taxon>
        <taxon>Melastomatoideae</taxon>
        <taxon>Melastomateae</taxon>
        <taxon>Melastoma</taxon>
    </lineage>
</organism>
<evidence type="ECO:0000313" key="1">
    <source>
        <dbReference type="EMBL" id="KAI4310536.1"/>
    </source>
</evidence>
<proteinExistence type="predicted"/>
<gene>
    <name evidence="1" type="ORF">MLD38_035508</name>
</gene>
<keyword evidence="2" id="KW-1185">Reference proteome</keyword>
<sequence>MSQKNLESGLGQTWYIFVLLGSTSPHLYVPFIPMQHGSKGLLNVEFPSATVKESWRFMTVKVDVPVSLLRRAMDPARRLLWVWTKGLMKSLHFLGERKLVKLGRHPNGGRLDTATFSIPKPWILLMFIVSWLTTLWINAGKACRGKCRNVDMMGLGSNKKKPT</sequence>
<comment type="caution">
    <text evidence="1">The sequence shown here is derived from an EMBL/GenBank/DDBJ whole genome shotgun (WGS) entry which is preliminary data.</text>
</comment>
<dbReference type="Proteomes" id="UP001057402">
    <property type="component" value="Chromosome 11"/>
</dbReference>
<reference evidence="2" key="1">
    <citation type="journal article" date="2023" name="Front. Plant Sci.">
        <title>Chromosomal-level genome assembly of Melastoma candidum provides insights into trichome evolution.</title>
        <authorList>
            <person name="Zhong Y."/>
            <person name="Wu W."/>
            <person name="Sun C."/>
            <person name="Zou P."/>
            <person name="Liu Y."/>
            <person name="Dai S."/>
            <person name="Zhou R."/>
        </authorList>
    </citation>
    <scope>NUCLEOTIDE SEQUENCE [LARGE SCALE GENOMIC DNA]</scope>
</reference>
<protein>
    <submittedName>
        <fullName evidence="1">Uncharacterized protein</fullName>
    </submittedName>
</protein>
<evidence type="ECO:0000313" key="2">
    <source>
        <dbReference type="Proteomes" id="UP001057402"/>
    </source>
</evidence>